<dbReference type="GO" id="GO:0000184">
    <property type="term" value="P:nuclear-transcribed mRNA catabolic process, nonsense-mediated decay"/>
    <property type="evidence" value="ECO:0007669"/>
    <property type="project" value="InterPro"/>
</dbReference>
<dbReference type="SUPFAM" id="SSF48371">
    <property type="entry name" value="ARM repeat"/>
    <property type="match status" value="1"/>
</dbReference>
<feature type="non-terminal residue" evidence="3">
    <location>
        <position position="1"/>
    </location>
</feature>
<dbReference type="SMART" id="SM00543">
    <property type="entry name" value="MIF4G"/>
    <property type="match status" value="1"/>
</dbReference>
<dbReference type="EMBL" id="JP286982">
    <property type="protein sequence ID" value="AEQ18011.1"/>
    <property type="molecule type" value="mRNA"/>
</dbReference>
<feature type="non-terminal residue" evidence="3">
    <location>
        <position position="241"/>
    </location>
</feature>
<dbReference type="AlphaFoldDB" id="G5E0R8"/>
<dbReference type="PANTHER" id="PTHR12839:SF7">
    <property type="entry name" value="REGULATOR OF NONSENSE TRANSCRIPTS 2"/>
    <property type="match status" value="1"/>
</dbReference>
<feature type="region of interest" description="Disordered" evidence="1">
    <location>
        <begin position="1"/>
        <end position="39"/>
    </location>
</feature>
<dbReference type="GO" id="GO:0035145">
    <property type="term" value="C:exon-exon junction complex"/>
    <property type="evidence" value="ECO:0007669"/>
    <property type="project" value="TreeGrafter"/>
</dbReference>
<name>G5E0R8_9PIPI</name>
<dbReference type="InterPro" id="IPR016024">
    <property type="entry name" value="ARM-type_fold"/>
</dbReference>
<evidence type="ECO:0000313" key="3">
    <source>
        <dbReference type="EMBL" id="AEQ18011.1"/>
    </source>
</evidence>
<dbReference type="InterPro" id="IPR003890">
    <property type="entry name" value="MIF4G-like_typ-3"/>
</dbReference>
<protein>
    <recommendedName>
        <fullName evidence="2">MIF4G domain-containing protein</fullName>
    </recommendedName>
</protein>
<feature type="compositionally biased region" description="Basic and acidic residues" evidence="1">
    <location>
        <begin position="1"/>
        <end position="27"/>
    </location>
</feature>
<dbReference type="GO" id="GO:0003723">
    <property type="term" value="F:RNA binding"/>
    <property type="evidence" value="ECO:0007669"/>
    <property type="project" value="InterPro"/>
</dbReference>
<dbReference type="PANTHER" id="PTHR12839">
    <property type="entry name" value="NONSENSE-MEDIATED MRNA DECAY PROTEIN 2 UP-FRAMESHIFT SUPPRESSOR 2"/>
    <property type="match status" value="1"/>
</dbReference>
<proteinExistence type="evidence at transcript level"/>
<organism evidence="3">
    <name type="scientific">Hymenochirus curtipes</name>
    <name type="common">western dwarf clawed frog</name>
    <dbReference type="NCBI Taxonomy" id="8362"/>
    <lineage>
        <taxon>Eukaryota</taxon>
        <taxon>Metazoa</taxon>
        <taxon>Chordata</taxon>
        <taxon>Craniata</taxon>
        <taxon>Vertebrata</taxon>
        <taxon>Euteleostomi</taxon>
        <taxon>Amphibia</taxon>
        <taxon>Batrachia</taxon>
        <taxon>Anura</taxon>
        <taxon>Pipoidea</taxon>
        <taxon>Pipidae</taxon>
        <taxon>Pipinae</taxon>
        <taxon>Hymenochirus</taxon>
    </lineage>
</organism>
<reference evidence="3" key="1">
    <citation type="submission" date="2011-09" db="EMBL/GenBank/DDBJ databases">
        <title>The odds of duplicate gene persistence after polyploidization.</title>
        <authorList>
            <person name="Chain F.J.J."/>
            <person name="Evans B.J."/>
            <person name="Dushoff J."/>
        </authorList>
    </citation>
    <scope>NUCLEOTIDE SEQUENCE</scope>
    <source>
        <tissue evidence="3">Liver</tissue>
    </source>
</reference>
<dbReference type="GO" id="GO:0005737">
    <property type="term" value="C:cytoplasm"/>
    <property type="evidence" value="ECO:0007669"/>
    <property type="project" value="TreeGrafter"/>
</dbReference>
<sequence>EDKRKKDEKECHREAWERHQARKELRSKNQNAPENRPEENFFSKLDSSLKKNTFVKKLTITEQQRDSLSHDFNSLNLSKYIAEAAASIVEAKLKISDVNKKDQINIETKNKTVRFIGELAKFKMFSKTDTLNCLKMLLSDFSHHHIEMACTLLETCGRFLFRSPDSHLRTGVLLEQMMRKKQAMHLDARYVTMVENAYYYCNPPPAEKTNSDGSPSLLDPPEHLFRIRLVCTILDTCGQYF</sequence>
<feature type="domain" description="MIF4G" evidence="2">
    <location>
        <begin position="48"/>
        <end position="204"/>
    </location>
</feature>
<evidence type="ECO:0000259" key="2">
    <source>
        <dbReference type="SMART" id="SM00543"/>
    </source>
</evidence>
<dbReference type="Gene3D" id="1.25.40.180">
    <property type="match status" value="2"/>
</dbReference>
<evidence type="ECO:0000256" key="1">
    <source>
        <dbReference type="SAM" id="MobiDB-lite"/>
    </source>
</evidence>
<dbReference type="Pfam" id="PF02854">
    <property type="entry name" value="MIF4G"/>
    <property type="match status" value="1"/>
</dbReference>
<accession>G5E0R8</accession>
<dbReference type="InterPro" id="IPR039762">
    <property type="entry name" value="Nmd2/UPF2"/>
</dbReference>